<dbReference type="InterPro" id="IPR013833">
    <property type="entry name" value="Cyt_c_oxidase_su3_a-hlx"/>
</dbReference>
<feature type="domain" description="Heme-copper oxidase subunit III family profile" evidence="9">
    <location>
        <begin position="31"/>
        <end position="206"/>
    </location>
</feature>
<evidence type="ECO:0000256" key="3">
    <source>
        <dbReference type="ARBA" id="ARBA00022692"/>
    </source>
</evidence>
<keyword evidence="3 6" id="KW-0812">Transmembrane</keyword>
<reference evidence="10" key="1">
    <citation type="submission" date="2020-04" db="EMBL/GenBank/DDBJ databases">
        <authorList>
            <person name="Zhang T."/>
        </authorList>
    </citation>
    <scope>NUCLEOTIDE SEQUENCE</scope>
    <source>
        <strain evidence="10">HKST-UBA02</strain>
    </source>
</reference>
<name>A0A956SCS7_UNCEI</name>
<comment type="caution">
    <text evidence="10">The sequence shown here is derived from an EMBL/GenBank/DDBJ whole genome shotgun (WGS) entry which is preliminary data.</text>
</comment>
<dbReference type="GO" id="GO:0004129">
    <property type="term" value="F:cytochrome-c oxidase activity"/>
    <property type="evidence" value="ECO:0007669"/>
    <property type="project" value="InterPro"/>
</dbReference>
<dbReference type="PROSITE" id="PS50253">
    <property type="entry name" value="COX3"/>
    <property type="match status" value="1"/>
</dbReference>
<dbReference type="SUPFAM" id="SSF81452">
    <property type="entry name" value="Cytochrome c oxidase subunit III-like"/>
    <property type="match status" value="1"/>
</dbReference>
<evidence type="ECO:0000259" key="9">
    <source>
        <dbReference type="PROSITE" id="PS50253"/>
    </source>
</evidence>
<keyword evidence="5 8" id="KW-0472">Membrane</keyword>
<dbReference type="CDD" id="cd00386">
    <property type="entry name" value="Heme_Cu_Oxidase_III_like"/>
    <property type="match status" value="1"/>
</dbReference>
<reference evidence="10" key="2">
    <citation type="journal article" date="2021" name="Microbiome">
        <title>Successional dynamics and alternative stable states in a saline activated sludge microbial community over 9 years.</title>
        <authorList>
            <person name="Wang Y."/>
            <person name="Ye J."/>
            <person name="Ju F."/>
            <person name="Liu L."/>
            <person name="Boyd J.A."/>
            <person name="Deng Y."/>
            <person name="Parks D.H."/>
            <person name="Jiang X."/>
            <person name="Yin X."/>
            <person name="Woodcroft B.J."/>
            <person name="Tyson G.W."/>
            <person name="Hugenholtz P."/>
            <person name="Polz M.F."/>
            <person name="Zhang T."/>
        </authorList>
    </citation>
    <scope>NUCLEOTIDE SEQUENCE</scope>
    <source>
        <strain evidence="10">HKST-UBA02</strain>
    </source>
</reference>
<dbReference type="GO" id="GO:0019646">
    <property type="term" value="P:aerobic electron transport chain"/>
    <property type="evidence" value="ECO:0007669"/>
    <property type="project" value="InterPro"/>
</dbReference>
<keyword evidence="4 8" id="KW-1133">Transmembrane helix</keyword>
<evidence type="ECO:0000256" key="1">
    <source>
        <dbReference type="ARBA" id="ARBA00004141"/>
    </source>
</evidence>
<evidence type="ECO:0000313" key="11">
    <source>
        <dbReference type="Proteomes" id="UP000739538"/>
    </source>
</evidence>
<feature type="transmembrane region" description="Helical" evidence="8">
    <location>
        <begin position="142"/>
        <end position="165"/>
    </location>
</feature>
<dbReference type="Gene3D" id="1.20.120.80">
    <property type="entry name" value="Cytochrome c oxidase, subunit III, four-helix bundle"/>
    <property type="match status" value="1"/>
</dbReference>
<feature type="transmembrane region" description="Helical" evidence="8">
    <location>
        <begin position="186"/>
        <end position="205"/>
    </location>
</feature>
<evidence type="ECO:0000256" key="5">
    <source>
        <dbReference type="ARBA" id="ARBA00023136"/>
    </source>
</evidence>
<comment type="subcellular location">
    <subcellularLocation>
        <location evidence="6">Cell membrane</location>
        <topology evidence="6">Multi-pass membrane protein</topology>
    </subcellularLocation>
    <subcellularLocation>
        <location evidence="1">Membrane</location>
        <topology evidence="1">Multi-pass membrane protein</topology>
    </subcellularLocation>
</comment>
<dbReference type="PANTHER" id="PTHR11403">
    <property type="entry name" value="CYTOCHROME C OXIDASE SUBUNIT III"/>
    <property type="match status" value="1"/>
</dbReference>
<evidence type="ECO:0000256" key="2">
    <source>
        <dbReference type="ARBA" id="ARBA00010581"/>
    </source>
</evidence>
<protein>
    <submittedName>
        <fullName evidence="10">Heme-copper oxidase subunit III</fullName>
    </submittedName>
</protein>
<organism evidence="10 11">
    <name type="scientific">Eiseniibacteriota bacterium</name>
    <dbReference type="NCBI Taxonomy" id="2212470"/>
    <lineage>
        <taxon>Bacteria</taxon>
        <taxon>Candidatus Eiseniibacteriota</taxon>
    </lineage>
</organism>
<evidence type="ECO:0000256" key="6">
    <source>
        <dbReference type="RuleBase" id="RU003376"/>
    </source>
</evidence>
<evidence type="ECO:0000256" key="8">
    <source>
        <dbReference type="SAM" id="Phobius"/>
    </source>
</evidence>
<dbReference type="PANTHER" id="PTHR11403:SF10">
    <property type="entry name" value="CYTOCHROME C OXIDASE"/>
    <property type="match status" value="1"/>
</dbReference>
<feature type="region of interest" description="Disordered" evidence="7">
    <location>
        <begin position="1"/>
        <end position="23"/>
    </location>
</feature>
<dbReference type="InterPro" id="IPR035973">
    <property type="entry name" value="Cyt_c_oxidase_su3-like_sf"/>
</dbReference>
<evidence type="ECO:0000256" key="7">
    <source>
        <dbReference type="SAM" id="MobiDB-lite"/>
    </source>
</evidence>
<dbReference type="InterPro" id="IPR024791">
    <property type="entry name" value="Cyt_c/ubiquinol_Oxase_su3"/>
</dbReference>
<feature type="transmembrane region" description="Helical" evidence="8">
    <location>
        <begin position="103"/>
        <end position="122"/>
    </location>
</feature>
<feature type="transmembrane region" description="Helical" evidence="8">
    <location>
        <begin position="30"/>
        <end position="53"/>
    </location>
</feature>
<dbReference type="EMBL" id="JAGQHS010000008">
    <property type="protein sequence ID" value="MCA9754714.1"/>
    <property type="molecule type" value="Genomic_DNA"/>
</dbReference>
<dbReference type="GO" id="GO:0005886">
    <property type="term" value="C:plasma membrane"/>
    <property type="evidence" value="ECO:0007669"/>
    <property type="project" value="UniProtKB-SubCell"/>
</dbReference>
<proteinExistence type="inferred from homology"/>
<dbReference type="InterPro" id="IPR000298">
    <property type="entry name" value="Cyt_c_oxidase-like_su3"/>
</dbReference>
<dbReference type="AlphaFoldDB" id="A0A956SCS7"/>
<feature type="transmembrane region" description="Helical" evidence="8">
    <location>
        <begin position="73"/>
        <end position="91"/>
    </location>
</feature>
<accession>A0A956SCS7</accession>
<dbReference type="Pfam" id="PF00510">
    <property type="entry name" value="COX3"/>
    <property type="match status" value="1"/>
</dbReference>
<sequence length="206" mass="23006">MNHTPPDTLTVIDSGGGPDRGQINPPGTGTFGFVVLLLSLAVLFFSTMLGYAYVRWNAPEWPPPDMPPLPRTLWLSTLLIIVSSVTVQHAVRAVRRDDAGGLRTALVATWILGALFLIIQTMNYMSLASSNLTAKTNLYGFTFYMLTFLHALHVIGGLIPLAIVIRRAFQGRYSSFYHPGVRYQAMYWHFLDLIWLFIFVVLMLGS</sequence>
<evidence type="ECO:0000256" key="4">
    <source>
        <dbReference type="ARBA" id="ARBA00022989"/>
    </source>
</evidence>
<dbReference type="Proteomes" id="UP000739538">
    <property type="component" value="Unassembled WGS sequence"/>
</dbReference>
<comment type="similarity">
    <text evidence="2 6">Belongs to the cytochrome c oxidase subunit 3 family.</text>
</comment>
<gene>
    <name evidence="10" type="ORF">KDA27_02850</name>
</gene>
<evidence type="ECO:0000313" key="10">
    <source>
        <dbReference type="EMBL" id="MCA9754714.1"/>
    </source>
</evidence>